<keyword evidence="5" id="KW-0235">DNA replication</keyword>
<reference evidence="9 10" key="1">
    <citation type="submission" date="2017-01" db="EMBL/GenBank/DDBJ databases">
        <title>Novel large sulfur bacteria in the metagenomes of groundwater-fed chemosynthetic microbial mats in the Lake Huron basin.</title>
        <authorList>
            <person name="Sharrar A.M."/>
            <person name="Flood B.E."/>
            <person name="Bailey J.V."/>
            <person name="Jones D.S."/>
            <person name="Biddanda B."/>
            <person name="Ruberg S.A."/>
            <person name="Marcus D.N."/>
            <person name="Dick G.J."/>
        </authorList>
    </citation>
    <scope>NUCLEOTIDE SEQUENCE [LARGE SCALE GENOMIC DNA]</scope>
    <source>
        <strain evidence="9">A8</strain>
    </source>
</reference>
<evidence type="ECO:0000256" key="1">
    <source>
        <dbReference type="ARBA" id="ARBA00012417"/>
    </source>
</evidence>
<organism evidence="9 10">
    <name type="scientific">Thiothrix lacustris</name>
    <dbReference type="NCBI Taxonomy" id="525917"/>
    <lineage>
        <taxon>Bacteria</taxon>
        <taxon>Pseudomonadati</taxon>
        <taxon>Pseudomonadota</taxon>
        <taxon>Gammaproteobacteria</taxon>
        <taxon>Thiotrichales</taxon>
        <taxon>Thiotrichaceae</taxon>
        <taxon>Thiothrix</taxon>
    </lineage>
</organism>
<dbReference type="SUPFAM" id="SSF52540">
    <property type="entry name" value="P-loop containing nucleoside triphosphate hydrolases"/>
    <property type="match status" value="1"/>
</dbReference>
<dbReference type="Pfam" id="PF13177">
    <property type="entry name" value="DNA_pol3_delta2"/>
    <property type="match status" value="1"/>
</dbReference>
<evidence type="ECO:0000313" key="9">
    <source>
        <dbReference type="EMBL" id="OQX07073.1"/>
    </source>
</evidence>
<sequence>MIYPWHTHAWQNVQQAKTNDHLHHALLFNGEEGCGNETFIQDVAKSLLCLKPLADGGACGHCRSCQVFMSDAHPDFMSITLLEDKQSILIEQIRELNYFLGLSRSYSLRRVVVIYPAERMNVNAANSLLKSLEEPSADTHILLLTAHSALLLPTIRSRCQRVRLPLPAPADALDWLTQQPLQHAAAQLLQSANGRPLAALALDTTDALNQRQQWLEHLTQYVQGQGSITSISAHWEKFDKVQLLDWQFAWILALLKQDVEQNSVVQEVELQTLQHLLDKKRILHIYARLMELKKLATHPLNARLLLESMLTSWNSTR</sequence>
<comment type="caution">
    <text evidence="9">The sequence shown here is derived from an EMBL/GenBank/DDBJ whole genome shotgun (WGS) entry which is preliminary data.</text>
</comment>
<dbReference type="InterPro" id="IPR027417">
    <property type="entry name" value="P-loop_NTPase"/>
</dbReference>
<dbReference type="Pfam" id="PF09115">
    <property type="entry name" value="DNApol3-delta_C"/>
    <property type="match status" value="1"/>
</dbReference>
<evidence type="ECO:0000256" key="5">
    <source>
        <dbReference type="ARBA" id="ARBA00022705"/>
    </source>
</evidence>
<keyword evidence="6" id="KW-0239">DNA-directed DNA polymerase</keyword>
<evidence type="ECO:0000256" key="6">
    <source>
        <dbReference type="ARBA" id="ARBA00022932"/>
    </source>
</evidence>
<dbReference type="PANTHER" id="PTHR11669">
    <property type="entry name" value="REPLICATION FACTOR C / DNA POLYMERASE III GAMMA-TAU SUBUNIT"/>
    <property type="match status" value="1"/>
</dbReference>
<name>A0A1Y1QJQ6_9GAMM</name>
<dbReference type="GO" id="GO:0003887">
    <property type="term" value="F:DNA-directed DNA polymerase activity"/>
    <property type="evidence" value="ECO:0007669"/>
    <property type="project" value="UniProtKB-KW"/>
</dbReference>
<dbReference type="EMBL" id="MTEJ01000221">
    <property type="protein sequence ID" value="OQX07073.1"/>
    <property type="molecule type" value="Genomic_DNA"/>
</dbReference>
<comment type="catalytic activity">
    <reaction evidence="7">
        <text>DNA(n) + a 2'-deoxyribonucleoside 5'-triphosphate = DNA(n+1) + diphosphate</text>
        <dbReference type="Rhea" id="RHEA:22508"/>
        <dbReference type="Rhea" id="RHEA-COMP:17339"/>
        <dbReference type="Rhea" id="RHEA-COMP:17340"/>
        <dbReference type="ChEBI" id="CHEBI:33019"/>
        <dbReference type="ChEBI" id="CHEBI:61560"/>
        <dbReference type="ChEBI" id="CHEBI:173112"/>
        <dbReference type="EC" id="2.7.7.7"/>
    </reaction>
</comment>
<dbReference type="PANTHER" id="PTHR11669:SF8">
    <property type="entry name" value="DNA POLYMERASE III SUBUNIT DELTA"/>
    <property type="match status" value="1"/>
</dbReference>
<dbReference type="GO" id="GO:0003677">
    <property type="term" value="F:DNA binding"/>
    <property type="evidence" value="ECO:0007669"/>
    <property type="project" value="InterPro"/>
</dbReference>
<dbReference type="InterPro" id="IPR004622">
    <property type="entry name" value="DNA_pol_HolB"/>
</dbReference>
<proteinExistence type="predicted"/>
<keyword evidence="3" id="KW-0808">Transferase</keyword>
<accession>A0A1Y1QJQ6</accession>
<evidence type="ECO:0000256" key="4">
    <source>
        <dbReference type="ARBA" id="ARBA00022695"/>
    </source>
</evidence>
<dbReference type="EC" id="2.7.7.7" evidence="1"/>
<dbReference type="AlphaFoldDB" id="A0A1Y1QJQ6"/>
<dbReference type="Gene3D" id="3.40.50.300">
    <property type="entry name" value="P-loop containing nucleotide triphosphate hydrolases"/>
    <property type="match status" value="1"/>
</dbReference>
<dbReference type="NCBIfam" id="TIGR00678">
    <property type="entry name" value="holB"/>
    <property type="match status" value="1"/>
</dbReference>
<evidence type="ECO:0000256" key="7">
    <source>
        <dbReference type="ARBA" id="ARBA00049244"/>
    </source>
</evidence>
<dbReference type="GO" id="GO:0006261">
    <property type="term" value="P:DNA-templated DNA replication"/>
    <property type="evidence" value="ECO:0007669"/>
    <property type="project" value="TreeGrafter"/>
</dbReference>
<dbReference type="GO" id="GO:0008408">
    <property type="term" value="F:3'-5' exonuclease activity"/>
    <property type="evidence" value="ECO:0007669"/>
    <property type="project" value="InterPro"/>
</dbReference>
<feature type="domain" description="DNA polymerase III delta subunit C-terminal" evidence="8">
    <location>
        <begin position="206"/>
        <end position="313"/>
    </location>
</feature>
<evidence type="ECO:0000256" key="2">
    <source>
        <dbReference type="ARBA" id="ARBA00014363"/>
    </source>
</evidence>
<dbReference type="STRING" id="1123401.GCA_000621325_03157"/>
<dbReference type="Proteomes" id="UP000192491">
    <property type="component" value="Unassembled WGS sequence"/>
</dbReference>
<protein>
    <recommendedName>
        <fullName evidence="2">DNA polymerase III subunit delta'</fullName>
        <ecNumber evidence="1">2.7.7.7</ecNumber>
    </recommendedName>
</protein>
<evidence type="ECO:0000313" key="10">
    <source>
        <dbReference type="Proteomes" id="UP000192491"/>
    </source>
</evidence>
<gene>
    <name evidence="9" type="ORF">BWK73_29000</name>
</gene>
<keyword evidence="4" id="KW-0548">Nucleotidyltransferase</keyword>
<evidence type="ECO:0000259" key="8">
    <source>
        <dbReference type="Pfam" id="PF09115"/>
    </source>
</evidence>
<evidence type="ECO:0000256" key="3">
    <source>
        <dbReference type="ARBA" id="ARBA00022679"/>
    </source>
</evidence>
<dbReference type="InterPro" id="IPR015199">
    <property type="entry name" value="DNA_pol_III_delta_C"/>
</dbReference>
<dbReference type="GO" id="GO:0009360">
    <property type="term" value="C:DNA polymerase III complex"/>
    <property type="evidence" value="ECO:0007669"/>
    <property type="project" value="InterPro"/>
</dbReference>
<dbReference type="InterPro" id="IPR050238">
    <property type="entry name" value="DNA_Rep/Repair_Clamp_Loader"/>
</dbReference>